<comment type="caution">
    <text evidence="1">The sequence shown here is derived from an EMBL/GenBank/DDBJ whole genome shotgun (WGS) entry which is preliminary data.</text>
</comment>
<dbReference type="Proteomes" id="UP001597237">
    <property type="component" value="Unassembled WGS sequence"/>
</dbReference>
<evidence type="ECO:0000313" key="2">
    <source>
        <dbReference type="Proteomes" id="UP001597237"/>
    </source>
</evidence>
<name>A0ABW4N073_9CAUL</name>
<gene>
    <name evidence="1" type="ORF">ACFSC0_08455</name>
</gene>
<evidence type="ECO:0008006" key="3">
    <source>
        <dbReference type="Google" id="ProtNLM"/>
    </source>
</evidence>
<accession>A0ABW4N073</accession>
<sequence length="115" mass="12537">MAANTASNADARSSARRRTLLRGRICWGPHHAISADCAIRDISETGAQLRLPVTQALPPTFALIHILDGCAYEAVLAWRKGEFAGVKFLTKHDLKVPGPRELLALRQVWLALAPS</sequence>
<dbReference type="RefSeq" id="WP_377284036.1">
    <property type="nucleotide sequence ID" value="NZ_JBHRSI010000010.1"/>
</dbReference>
<reference evidence="2" key="1">
    <citation type="journal article" date="2019" name="Int. J. Syst. Evol. Microbiol.">
        <title>The Global Catalogue of Microorganisms (GCM) 10K type strain sequencing project: providing services to taxonomists for standard genome sequencing and annotation.</title>
        <authorList>
            <consortium name="The Broad Institute Genomics Platform"/>
            <consortium name="The Broad Institute Genome Sequencing Center for Infectious Disease"/>
            <person name="Wu L."/>
            <person name="Ma J."/>
        </authorList>
    </citation>
    <scope>NUCLEOTIDE SEQUENCE [LARGE SCALE GENOMIC DNA]</scope>
    <source>
        <strain evidence="2">DFY28</strain>
    </source>
</reference>
<proteinExistence type="predicted"/>
<protein>
    <recommendedName>
        <fullName evidence="3">PilZ domain-containing protein</fullName>
    </recommendedName>
</protein>
<keyword evidence="2" id="KW-1185">Reference proteome</keyword>
<dbReference type="EMBL" id="JBHUEY010000001">
    <property type="protein sequence ID" value="MFD1783421.1"/>
    <property type="molecule type" value="Genomic_DNA"/>
</dbReference>
<evidence type="ECO:0000313" key="1">
    <source>
        <dbReference type="EMBL" id="MFD1783421.1"/>
    </source>
</evidence>
<organism evidence="1 2">
    <name type="scientific">Phenylobacterium terrae</name>
    <dbReference type="NCBI Taxonomy" id="2665495"/>
    <lineage>
        <taxon>Bacteria</taxon>
        <taxon>Pseudomonadati</taxon>
        <taxon>Pseudomonadota</taxon>
        <taxon>Alphaproteobacteria</taxon>
        <taxon>Caulobacterales</taxon>
        <taxon>Caulobacteraceae</taxon>
        <taxon>Phenylobacterium</taxon>
    </lineage>
</organism>
<dbReference type="SUPFAM" id="SSF141371">
    <property type="entry name" value="PilZ domain-like"/>
    <property type="match status" value="1"/>
</dbReference>